<evidence type="ECO:0000313" key="3">
    <source>
        <dbReference type="Proteomes" id="UP000193498"/>
    </source>
</evidence>
<dbReference type="AlphaFoldDB" id="A0A1Y1XBZ3"/>
<comment type="caution">
    <text evidence="2">The sequence shown here is derived from an EMBL/GenBank/DDBJ whole genome shotgun (WGS) entry which is preliminary data.</text>
</comment>
<accession>A0A1Y1XBZ3</accession>
<protein>
    <submittedName>
        <fullName evidence="2">Uncharacterized protein</fullName>
    </submittedName>
</protein>
<dbReference type="Proteomes" id="UP000193498">
    <property type="component" value="Unassembled WGS sequence"/>
</dbReference>
<evidence type="ECO:0000313" key="2">
    <source>
        <dbReference type="EMBL" id="ORX83258.1"/>
    </source>
</evidence>
<dbReference type="EMBL" id="MCFE01000646">
    <property type="protein sequence ID" value="ORX83258.1"/>
    <property type="molecule type" value="Genomic_DNA"/>
</dbReference>
<sequence>MISQPFAPQIVRPSCNYFERPHSPNGYFAAQPIPTKHFGPISALCDSPILAPSPKKMSYRGGSICSEHDDFFPWELPTLSEDSDEDSYDGDSLSEHSEADESSEAFAELFSIIHKPASPLFHDDRNELFDLHDTDDSDSQGPCDYLCRSPISRTQNPLPLDTMFHNIPENQVYNSGHLDVANESGSTLSAAFSKLDVNDRPINASFEKLRVRPRSHSVGAKPVKRGVMF</sequence>
<reference evidence="2 3" key="1">
    <citation type="submission" date="2016-07" db="EMBL/GenBank/DDBJ databases">
        <title>Pervasive Adenine N6-methylation of Active Genes in Fungi.</title>
        <authorList>
            <consortium name="DOE Joint Genome Institute"/>
            <person name="Mondo S.J."/>
            <person name="Dannebaum R.O."/>
            <person name="Kuo R.C."/>
            <person name="Labutti K."/>
            <person name="Haridas S."/>
            <person name="Kuo A."/>
            <person name="Salamov A."/>
            <person name="Ahrendt S.R."/>
            <person name="Lipzen A."/>
            <person name="Sullivan W."/>
            <person name="Andreopoulos W.B."/>
            <person name="Clum A."/>
            <person name="Lindquist E."/>
            <person name="Daum C."/>
            <person name="Ramamoorthy G.K."/>
            <person name="Gryganskyi A."/>
            <person name="Culley D."/>
            <person name="Magnuson J.K."/>
            <person name="James T.Y."/>
            <person name="O'Malley M.A."/>
            <person name="Stajich J.E."/>
            <person name="Spatafora J.W."/>
            <person name="Visel A."/>
            <person name="Grigoriev I.V."/>
        </authorList>
    </citation>
    <scope>NUCLEOTIDE SEQUENCE [LARGE SCALE GENOMIC DNA]</scope>
    <source>
        <strain evidence="2 3">CBS 931.73</strain>
    </source>
</reference>
<keyword evidence="3" id="KW-1185">Reference proteome</keyword>
<evidence type="ECO:0000256" key="1">
    <source>
        <dbReference type="SAM" id="MobiDB-lite"/>
    </source>
</evidence>
<name>A0A1Y1XBZ3_9FUNG</name>
<organism evidence="2 3">
    <name type="scientific">Basidiobolus meristosporus CBS 931.73</name>
    <dbReference type="NCBI Taxonomy" id="1314790"/>
    <lineage>
        <taxon>Eukaryota</taxon>
        <taxon>Fungi</taxon>
        <taxon>Fungi incertae sedis</taxon>
        <taxon>Zoopagomycota</taxon>
        <taxon>Entomophthoromycotina</taxon>
        <taxon>Basidiobolomycetes</taxon>
        <taxon>Basidiobolales</taxon>
        <taxon>Basidiobolaceae</taxon>
        <taxon>Basidiobolus</taxon>
    </lineage>
</organism>
<gene>
    <name evidence="2" type="ORF">K493DRAFT_320290</name>
</gene>
<dbReference type="InParanoid" id="A0A1Y1XBZ3"/>
<proteinExistence type="predicted"/>
<feature type="region of interest" description="Disordered" evidence="1">
    <location>
        <begin position="79"/>
        <end position="100"/>
    </location>
</feature>